<keyword evidence="11" id="KW-0408">Iron</keyword>
<dbReference type="GO" id="GO:0017157">
    <property type="term" value="P:regulation of exocytosis"/>
    <property type="evidence" value="ECO:0007669"/>
    <property type="project" value="TreeGrafter"/>
</dbReference>
<keyword evidence="9 16" id="KW-0256">Endoplasmic reticulum</keyword>
<dbReference type="SMART" id="SM00516">
    <property type="entry name" value="SEC14"/>
    <property type="match status" value="1"/>
</dbReference>
<keyword evidence="7" id="KW-0349">Heme</keyword>
<dbReference type="KEGG" id="lbc:LACBIDRAFT_305410"/>
<evidence type="ECO:0000256" key="6">
    <source>
        <dbReference type="ARBA" id="ARBA00022490"/>
    </source>
</evidence>
<evidence type="ECO:0000313" key="20">
    <source>
        <dbReference type="Proteomes" id="UP000001194"/>
    </source>
</evidence>
<dbReference type="InterPro" id="IPR042938">
    <property type="entry name" value="Sfh5"/>
</dbReference>
<dbReference type="RefSeq" id="XP_001875172.1">
    <property type="nucleotide sequence ID" value="XM_001875137.1"/>
</dbReference>
<dbReference type="GeneID" id="6070647"/>
<dbReference type="GO" id="GO:0005886">
    <property type="term" value="C:plasma membrane"/>
    <property type="evidence" value="ECO:0007669"/>
    <property type="project" value="TreeGrafter"/>
</dbReference>
<evidence type="ECO:0000256" key="16">
    <source>
        <dbReference type="RuleBase" id="RU367059"/>
    </source>
</evidence>
<dbReference type="PANTHER" id="PTHR47669:SF1">
    <property type="entry name" value="PHOSPHATIDYLINOSITOL TRANSFER PROTEIN SFH5"/>
    <property type="match status" value="1"/>
</dbReference>
<sequence length="312" mass="35008">MSSETPPAVDAHTEVPSEPQPLPEVPAIEVDSSKQQASDDSPEPQSPLTERFTEVEWTAIKAFRGELPDVFAHAYPDDPNAKISPVTLWGVKIDPTSPKDARVSVVLLKFLRARNLSVSEAREMLRNTLRWRELFDLNAAMKEEFPEELFGGLGGIHGHDKEGRPIVYNLYGGGQDLKAVFSDVQRFIRWRVVQMEKCVTLLDFTEVDQTLQIHDYDGLGLSSRDANSKNAASEVTNIFQSHYPELLYKKFFINVPTIMNWIFWAFKPLISANTLAKLSVVGSGHHAIKKALLPFIDGKQLPKRYGGEGDDF</sequence>
<dbReference type="InParanoid" id="B0CU58"/>
<evidence type="ECO:0000256" key="10">
    <source>
        <dbReference type="ARBA" id="ARBA00022848"/>
    </source>
</evidence>
<dbReference type="Gene3D" id="3.40.525.10">
    <property type="entry name" value="CRAL-TRIO lipid binding domain"/>
    <property type="match status" value="1"/>
</dbReference>
<dbReference type="PANTHER" id="PTHR47669">
    <property type="entry name" value="PHOSPHATIDYLINOSITOL TRANSFER PROTEIN SFH5"/>
    <property type="match status" value="1"/>
</dbReference>
<evidence type="ECO:0000256" key="12">
    <source>
        <dbReference type="ARBA" id="ARBA00023055"/>
    </source>
</evidence>
<reference evidence="19 20" key="1">
    <citation type="journal article" date="2008" name="Nature">
        <title>The genome of Laccaria bicolor provides insights into mycorrhizal symbiosis.</title>
        <authorList>
            <person name="Martin F."/>
            <person name="Aerts A."/>
            <person name="Ahren D."/>
            <person name="Brun A."/>
            <person name="Danchin E.G.J."/>
            <person name="Duchaussoy F."/>
            <person name="Gibon J."/>
            <person name="Kohler A."/>
            <person name="Lindquist E."/>
            <person name="Pereda V."/>
            <person name="Salamov A."/>
            <person name="Shapiro H.J."/>
            <person name="Wuyts J."/>
            <person name="Blaudez D."/>
            <person name="Buee M."/>
            <person name="Brokstein P."/>
            <person name="Canbaeck B."/>
            <person name="Cohen D."/>
            <person name="Courty P.E."/>
            <person name="Coutinho P.M."/>
            <person name="Delaruelle C."/>
            <person name="Detter J.C."/>
            <person name="Deveau A."/>
            <person name="DiFazio S."/>
            <person name="Duplessis S."/>
            <person name="Fraissinet-Tachet L."/>
            <person name="Lucic E."/>
            <person name="Frey-Klett P."/>
            <person name="Fourrey C."/>
            <person name="Feussner I."/>
            <person name="Gay G."/>
            <person name="Grimwood J."/>
            <person name="Hoegger P.J."/>
            <person name="Jain P."/>
            <person name="Kilaru S."/>
            <person name="Labbe J."/>
            <person name="Lin Y.C."/>
            <person name="Legue V."/>
            <person name="Le Tacon F."/>
            <person name="Marmeisse R."/>
            <person name="Melayah D."/>
            <person name="Montanini B."/>
            <person name="Muratet M."/>
            <person name="Nehls U."/>
            <person name="Niculita-Hirzel H."/>
            <person name="Oudot-Le Secq M.P."/>
            <person name="Peter M."/>
            <person name="Quesneville H."/>
            <person name="Rajashekar B."/>
            <person name="Reich M."/>
            <person name="Rouhier N."/>
            <person name="Schmutz J."/>
            <person name="Yin T."/>
            <person name="Chalot M."/>
            <person name="Henrissat B."/>
            <person name="Kuees U."/>
            <person name="Lucas S."/>
            <person name="Van de Peer Y."/>
            <person name="Podila G.K."/>
            <person name="Polle A."/>
            <person name="Pukkila P.J."/>
            <person name="Richardson P.M."/>
            <person name="Rouze P."/>
            <person name="Sanders I.R."/>
            <person name="Stajich J.E."/>
            <person name="Tunlid A."/>
            <person name="Tuskan G."/>
            <person name="Grigoriev I.V."/>
        </authorList>
    </citation>
    <scope>NUCLEOTIDE SEQUENCE [LARGE SCALE GENOMIC DNA]</scope>
    <source>
        <strain evidence="20">S238N-H82 / ATCC MYA-4686</strain>
    </source>
</reference>
<dbReference type="STRING" id="486041.B0CU58"/>
<evidence type="ECO:0000256" key="15">
    <source>
        <dbReference type="ARBA" id="ARBA00024180"/>
    </source>
</evidence>
<dbReference type="Pfam" id="PF03765">
    <property type="entry name" value="CRAL_TRIO_N"/>
    <property type="match status" value="1"/>
</dbReference>
<evidence type="ECO:0000256" key="9">
    <source>
        <dbReference type="ARBA" id="ARBA00022824"/>
    </source>
</evidence>
<comment type="similarity">
    <text evidence="3 16">Belongs to the SFH5 family.</text>
</comment>
<evidence type="ECO:0000256" key="13">
    <source>
        <dbReference type="ARBA" id="ARBA00023136"/>
    </source>
</evidence>
<keyword evidence="20" id="KW-1185">Reference proteome</keyword>
<keyword evidence="12 16" id="KW-0445">Lipid transport</keyword>
<accession>B0CU58</accession>
<evidence type="ECO:0000259" key="18">
    <source>
        <dbReference type="PROSITE" id="PS50191"/>
    </source>
</evidence>
<protein>
    <recommendedName>
        <fullName evidence="4 16">Phosphatidylinositol transfer protein SFH5</fullName>
        <shortName evidence="16">PITP SFH5</shortName>
    </recommendedName>
</protein>
<dbReference type="SMART" id="SM01100">
    <property type="entry name" value="CRAL_TRIO_N"/>
    <property type="match status" value="1"/>
</dbReference>
<dbReference type="HOGENOM" id="CLU_045138_0_0_1"/>
<dbReference type="InterPro" id="IPR036273">
    <property type="entry name" value="CRAL/TRIO_N_dom_sf"/>
</dbReference>
<dbReference type="OrthoDB" id="75724at2759"/>
<dbReference type="SUPFAM" id="SSF52087">
    <property type="entry name" value="CRAL/TRIO domain"/>
    <property type="match status" value="1"/>
</dbReference>
<dbReference type="InterPro" id="IPR036865">
    <property type="entry name" value="CRAL-TRIO_dom_sf"/>
</dbReference>
<comment type="function">
    <text evidence="15">Non-classical phosphatidylinositol (PtdIns) transfer protein (PITP), which exhibits PtdIns-binding/transfer activity in the absence of detectable PtdCho-binding/transfer activity. Regulates PtdIns(4,5)P2 homeostasis at the plasma membrane. Heme-binding protein that may play a role in organic oxidant-induced stress responses.</text>
</comment>
<dbReference type="GO" id="GO:0043001">
    <property type="term" value="P:Golgi to plasma membrane protein transport"/>
    <property type="evidence" value="ECO:0007669"/>
    <property type="project" value="TreeGrafter"/>
</dbReference>
<keyword evidence="13 16" id="KW-0472">Membrane</keyword>
<organism evidence="20">
    <name type="scientific">Laccaria bicolor (strain S238N-H82 / ATCC MYA-4686)</name>
    <name type="common">Bicoloured deceiver</name>
    <name type="synonym">Laccaria laccata var. bicolor</name>
    <dbReference type="NCBI Taxonomy" id="486041"/>
    <lineage>
        <taxon>Eukaryota</taxon>
        <taxon>Fungi</taxon>
        <taxon>Dikarya</taxon>
        <taxon>Basidiomycota</taxon>
        <taxon>Agaricomycotina</taxon>
        <taxon>Agaricomycetes</taxon>
        <taxon>Agaricomycetidae</taxon>
        <taxon>Agaricales</taxon>
        <taxon>Agaricineae</taxon>
        <taxon>Hydnangiaceae</taxon>
        <taxon>Laccaria</taxon>
    </lineage>
</organism>
<evidence type="ECO:0000256" key="3">
    <source>
        <dbReference type="ARBA" id="ARBA00006667"/>
    </source>
</evidence>
<proteinExistence type="inferred from homology"/>
<dbReference type="GO" id="GO:0046872">
    <property type="term" value="F:metal ion binding"/>
    <property type="evidence" value="ECO:0007669"/>
    <property type="project" value="UniProtKB-KW"/>
</dbReference>
<dbReference type="GO" id="GO:0008526">
    <property type="term" value="F:phosphatidylinositol transfer activity"/>
    <property type="evidence" value="ECO:0007669"/>
    <property type="project" value="UniProtKB-UniRule"/>
</dbReference>
<evidence type="ECO:0000256" key="5">
    <source>
        <dbReference type="ARBA" id="ARBA00022448"/>
    </source>
</evidence>
<comment type="subcellular location">
    <subcellularLocation>
        <location evidence="16">Cytoplasm</location>
    </subcellularLocation>
    <subcellularLocation>
        <location evidence="2 16">Endoplasmic reticulum membrane</location>
        <topology evidence="2 16">Peripheral membrane protein</topology>
    </subcellularLocation>
    <subcellularLocation>
        <location evidence="16">Microsome membrane</location>
        <topology evidence="16">Peripheral membrane protein</topology>
    </subcellularLocation>
</comment>
<feature type="domain" description="CRAL-TRIO" evidence="18">
    <location>
        <begin position="137"/>
        <end position="312"/>
    </location>
</feature>
<keyword evidence="6 16" id="KW-0963">Cytoplasm</keyword>
<evidence type="ECO:0000256" key="14">
    <source>
        <dbReference type="ARBA" id="ARBA00024146"/>
    </source>
</evidence>
<feature type="region of interest" description="Disordered" evidence="17">
    <location>
        <begin position="1"/>
        <end position="50"/>
    </location>
</feature>
<dbReference type="PROSITE" id="PS50191">
    <property type="entry name" value="CRAL_TRIO"/>
    <property type="match status" value="1"/>
</dbReference>
<evidence type="ECO:0000256" key="8">
    <source>
        <dbReference type="ARBA" id="ARBA00022723"/>
    </source>
</evidence>
<dbReference type="EMBL" id="DS547092">
    <property type="protein sequence ID" value="EDR14613.1"/>
    <property type="molecule type" value="Genomic_DNA"/>
</dbReference>
<dbReference type="AlphaFoldDB" id="B0CU58"/>
<comment type="cofactor">
    <cofactor evidence="1">
        <name>heme b</name>
        <dbReference type="ChEBI" id="CHEBI:60344"/>
    </cofactor>
</comment>
<dbReference type="Pfam" id="PF00650">
    <property type="entry name" value="CRAL_TRIO"/>
    <property type="match status" value="1"/>
</dbReference>
<dbReference type="GO" id="GO:0005789">
    <property type="term" value="C:endoplasmic reticulum membrane"/>
    <property type="evidence" value="ECO:0007669"/>
    <property type="project" value="UniProtKB-SubCell"/>
</dbReference>
<dbReference type="CDD" id="cd00170">
    <property type="entry name" value="SEC14"/>
    <property type="match status" value="1"/>
</dbReference>
<name>B0CU58_LACBS</name>
<evidence type="ECO:0000256" key="17">
    <source>
        <dbReference type="SAM" id="MobiDB-lite"/>
    </source>
</evidence>
<comment type="catalytic activity">
    <reaction evidence="14">
        <text>a 1,2-diacyl-sn-glycero-3-phospho-(1D-myo-inositol)(in) = a 1,2-diacyl-sn-glycero-3-phospho-(1D-myo-inositol)(out)</text>
        <dbReference type="Rhea" id="RHEA:38691"/>
        <dbReference type="ChEBI" id="CHEBI:57880"/>
    </reaction>
    <physiologicalReaction direction="left-to-right" evidence="14">
        <dbReference type="Rhea" id="RHEA:38692"/>
    </physiologicalReaction>
</comment>
<gene>
    <name evidence="19" type="ORF">LACBIDRAFT_305410</name>
</gene>
<dbReference type="InterPro" id="IPR011074">
    <property type="entry name" value="CRAL/TRIO_N_dom"/>
</dbReference>
<keyword evidence="10 16" id="KW-0492">Microsome</keyword>
<dbReference type="InterPro" id="IPR001251">
    <property type="entry name" value="CRAL-TRIO_dom"/>
</dbReference>
<keyword evidence="8" id="KW-0479">Metal-binding</keyword>
<dbReference type="GO" id="GO:0005829">
    <property type="term" value="C:cytosol"/>
    <property type="evidence" value="ECO:0007669"/>
    <property type="project" value="TreeGrafter"/>
</dbReference>
<evidence type="ECO:0000256" key="7">
    <source>
        <dbReference type="ARBA" id="ARBA00022617"/>
    </source>
</evidence>
<dbReference type="SUPFAM" id="SSF46938">
    <property type="entry name" value="CRAL/TRIO N-terminal domain"/>
    <property type="match status" value="1"/>
</dbReference>
<evidence type="ECO:0000256" key="11">
    <source>
        <dbReference type="ARBA" id="ARBA00023004"/>
    </source>
</evidence>
<dbReference type="Proteomes" id="UP000001194">
    <property type="component" value="Unassembled WGS sequence"/>
</dbReference>
<evidence type="ECO:0000256" key="2">
    <source>
        <dbReference type="ARBA" id="ARBA00004406"/>
    </source>
</evidence>
<evidence type="ECO:0000256" key="1">
    <source>
        <dbReference type="ARBA" id="ARBA00001970"/>
    </source>
</evidence>
<evidence type="ECO:0000256" key="4">
    <source>
        <dbReference type="ARBA" id="ARBA00018320"/>
    </source>
</evidence>
<dbReference type="GO" id="GO:0032541">
    <property type="term" value="C:cortical endoplasmic reticulum"/>
    <property type="evidence" value="ECO:0007669"/>
    <property type="project" value="TreeGrafter"/>
</dbReference>
<evidence type="ECO:0000313" key="19">
    <source>
        <dbReference type="EMBL" id="EDR14613.1"/>
    </source>
</evidence>
<keyword evidence="5 16" id="KW-0813">Transport</keyword>